<organism evidence="7 8">
    <name type="scientific">Colletotrichum phormii</name>
    <dbReference type="NCBI Taxonomy" id="359342"/>
    <lineage>
        <taxon>Eukaryota</taxon>
        <taxon>Fungi</taxon>
        <taxon>Dikarya</taxon>
        <taxon>Ascomycota</taxon>
        <taxon>Pezizomycotina</taxon>
        <taxon>Sordariomycetes</taxon>
        <taxon>Hypocreomycetidae</taxon>
        <taxon>Glomerellales</taxon>
        <taxon>Glomerellaceae</taxon>
        <taxon>Colletotrichum</taxon>
        <taxon>Colletotrichum acutatum species complex</taxon>
    </lineage>
</organism>
<feature type="transmembrane region" description="Helical" evidence="6">
    <location>
        <begin position="262"/>
        <end position="282"/>
    </location>
</feature>
<keyword evidence="2 6" id="KW-0812">Transmembrane</keyword>
<evidence type="ECO:0000256" key="6">
    <source>
        <dbReference type="SAM" id="Phobius"/>
    </source>
</evidence>
<protein>
    <submittedName>
        <fullName evidence="7">Major facilitator superfamily transporter</fullName>
    </submittedName>
</protein>
<dbReference type="Pfam" id="PF07690">
    <property type="entry name" value="MFS_1"/>
    <property type="match status" value="1"/>
</dbReference>
<evidence type="ECO:0000256" key="5">
    <source>
        <dbReference type="SAM" id="MobiDB-lite"/>
    </source>
</evidence>
<feature type="region of interest" description="Disordered" evidence="5">
    <location>
        <begin position="1"/>
        <end position="54"/>
    </location>
</feature>
<feature type="transmembrane region" description="Helical" evidence="6">
    <location>
        <begin position="234"/>
        <end position="256"/>
    </location>
</feature>
<proteinExistence type="predicted"/>
<evidence type="ECO:0000256" key="2">
    <source>
        <dbReference type="ARBA" id="ARBA00022692"/>
    </source>
</evidence>
<feature type="transmembrane region" description="Helical" evidence="6">
    <location>
        <begin position="371"/>
        <end position="389"/>
    </location>
</feature>
<name>A0AAJ0EAK1_9PEZI</name>
<sequence length="603" mass="64332">MHSRADNSDEDTVVDDAGSPRSSTDSSTESTPLFATSSTPSKSTTTPSQNRSRTDSLLNAATQLHVPKLHNADAIVATFVTIIILGAGFGGLWTIPTTRKVEDIVCRQYYGVLYTRDAIDESKCKEDEIQSEVAMIFAVYSALQASIGAVSAFPWGIVADRLGRKQVFSLAVLGQMLDQAWFLVVCAFPKVIPLKALWVGPSMLLVGGGNAVLSAVVFSMLSDVTTSENRAKKFMAVHLASMIGNLCAPAVAGWMMERTGPWPVMWLAYAGFASLLFTIHLVPETKPPAAKISPDPIADSPEAESPVIGTIQHTFHRLKESMALLKNPSLVILMVATLSSYPVVMSTYQFMTIFASKRYHVSLSQTGYLSSLYGLGVFLTIVAILPAFSKLIASPKAPKPLCYTDDHERDLFLGRLSSVALLLGALTMSASPTIGAFIGGLAILSLGSGWASYVRSLCAVYVDAAHRTRLYSIISLVETAGQTYTQPMLAGLFSAGMKLGGAWIGLPYLGVACFCIAALGLLLMVRLPPLEGKGAHVMGDDVELKMGVAYYLTKGSSSDILINTFPSLPVVASTSKALLISKSPNLAANLAVTLDLKTPSRIS</sequence>
<dbReference type="GO" id="GO:0016020">
    <property type="term" value="C:membrane"/>
    <property type="evidence" value="ECO:0007669"/>
    <property type="project" value="UniProtKB-SubCell"/>
</dbReference>
<evidence type="ECO:0000256" key="3">
    <source>
        <dbReference type="ARBA" id="ARBA00022989"/>
    </source>
</evidence>
<feature type="transmembrane region" description="Helical" evidence="6">
    <location>
        <begin position="198"/>
        <end position="222"/>
    </location>
</feature>
<dbReference type="Gene3D" id="1.20.1250.20">
    <property type="entry name" value="MFS general substrate transporter like domains"/>
    <property type="match status" value="1"/>
</dbReference>
<dbReference type="SUPFAM" id="SSF103473">
    <property type="entry name" value="MFS general substrate transporter"/>
    <property type="match status" value="1"/>
</dbReference>
<gene>
    <name evidence="7" type="ORF">BDP81DRAFT_464971</name>
</gene>
<dbReference type="AlphaFoldDB" id="A0AAJ0EAK1"/>
<dbReference type="PANTHER" id="PTHR23507">
    <property type="entry name" value="ZGC:174356"/>
    <property type="match status" value="1"/>
</dbReference>
<keyword evidence="4 6" id="KW-0472">Membrane</keyword>
<keyword evidence="8" id="KW-1185">Reference proteome</keyword>
<dbReference type="Proteomes" id="UP001243989">
    <property type="component" value="Unassembled WGS sequence"/>
</dbReference>
<keyword evidence="3 6" id="KW-1133">Transmembrane helix</keyword>
<accession>A0AAJ0EAK1</accession>
<dbReference type="InterPro" id="IPR036259">
    <property type="entry name" value="MFS_trans_sf"/>
</dbReference>
<evidence type="ECO:0000256" key="1">
    <source>
        <dbReference type="ARBA" id="ARBA00004141"/>
    </source>
</evidence>
<feature type="transmembrane region" description="Helical" evidence="6">
    <location>
        <begin position="502"/>
        <end position="525"/>
    </location>
</feature>
<comment type="caution">
    <text evidence="7">The sequence shown here is derived from an EMBL/GenBank/DDBJ whole genome shotgun (WGS) entry which is preliminary data.</text>
</comment>
<comment type="subcellular location">
    <subcellularLocation>
        <location evidence="1">Membrane</location>
        <topology evidence="1">Multi-pass membrane protein</topology>
    </subcellularLocation>
</comment>
<dbReference type="InterPro" id="IPR011701">
    <property type="entry name" value="MFS"/>
</dbReference>
<evidence type="ECO:0000313" key="7">
    <source>
        <dbReference type="EMBL" id="KAK1624015.1"/>
    </source>
</evidence>
<evidence type="ECO:0000256" key="4">
    <source>
        <dbReference type="ARBA" id="ARBA00023136"/>
    </source>
</evidence>
<dbReference type="CDD" id="cd06174">
    <property type="entry name" value="MFS"/>
    <property type="match status" value="1"/>
</dbReference>
<dbReference type="GeneID" id="85479079"/>
<dbReference type="GO" id="GO:0022857">
    <property type="term" value="F:transmembrane transporter activity"/>
    <property type="evidence" value="ECO:0007669"/>
    <property type="project" value="InterPro"/>
</dbReference>
<feature type="compositionally biased region" description="Low complexity" evidence="5">
    <location>
        <begin position="19"/>
        <end position="48"/>
    </location>
</feature>
<feature type="transmembrane region" description="Helical" evidence="6">
    <location>
        <begin position="74"/>
        <end position="95"/>
    </location>
</feature>
<dbReference type="RefSeq" id="XP_060440010.1">
    <property type="nucleotide sequence ID" value="XM_060594217.1"/>
</dbReference>
<reference evidence="7" key="1">
    <citation type="submission" date="2021-06" db="EMBL/GenBank/DDBJ databases">
        <title>Comparative genomics, transcriptomics and evolutionary studies reveal genomic signatures of adaptation to plant cell wall in hemibiotrophic fungi.</title>
        <authorList>
            <consortium name="DOE Joint Genome Institute"/>
            <person name="Baroncelli R."/>
            <person name="Diaz J.F."/>
            <person name="Benocci T."/>
            <person name="Peng M."/>
            <person name="Battaglia E."/>
            <person name="Haridas S."/>
            <person name="Andreopoulos W."/>
            <person name="Labutti K."/>
            <person name="Pangilinan J."/>
            <person name="Floch G.L."/>
            <person name="Makela M.R."/>
            <person name="Henrissat B."/>
            <person name="Grigoriev I.V."/>
            <person name="Crouch J.A."/>
            <person name="De Vries R.P."/>
            <person name="Sukno S.A."/>
            <person name="Thon M.R."/>
        </authorList>
    </citation>
    <scope>NUCLEOTIDE SEQUENCE</scope>
    <source>
        <strain evidence="7">CBS 102054</strain>
    </source>
</reference>
<feature type="transmembrane region" description="Helical" evidence="6">
    <location>
        <begin position="133"/>
        <end position="155"/>
    </location>
</feature>
<feature type="transmembrane region" description="Helical" evidence="6">
    <location>
        <begin position="419"/>
        <end position="444"/>
    </location>
</feature>
<evidence type="ECO:0000313" key="8">
    <source>
        <dbReference type="Proteomes" id="UP001243989"/>
    </source>
</evidence>
<feature type="transmembrane region" description="Helical" evidence="6">
    <location>
        <begin position="330"/>
        <end position="351"/>
    </location>
</feature>
<dbReference type="EMBL" id="JAHMHQ010000026">
    <property type="protein sequence ID" value="KAK1624015.1"/>
    <property type="molecule type" value="Genomic_DNA"/>
</dbReference>
<dbReference type="PANTHER" id="PTHR23507:SF1">
    <property type="entry name" value="FI18259P1-RELATED"/>
    <property type="match status" value="1"/>
</dbReference>